<organism evidence="1 2">
    <name type="scientific">Paraburkholderia steynii</name>
    <dbReference type="NCBI Taxonomy" id="1245441"/>
    <lineage>
        <taxon>Bacteria</taxon>
        <taxon>Pseudomonadati</taxon>
        <taxon>Pseudomonadota</taxon>
        <taxon>Betaproteobacteria</taxon>
        <taxon>Burkholderiales</taxon>
        <taxon>Burkholderiaceae</taxon>
        <taxon>Paraburkholderia</taxon>
    </lineage>
</organism>
<dbReference type="EMBL" id="FNDI01000011">
    <property type="protein sequence ID" value="SDI02500.1"/>
    <property type="molecule type" value="Genomic_DNA"/>
</dbReference>
<proteinExistence type="predicted"/>
<accession>A0A7Z7B9E4</accession>
<comment type="caution">
    <text evidence="1">The sequence shown here is derived from an EMBL/GenBank/DDBJ whole genome shotgun (WGS) entry which is preliminary data.</text>
</comment>
<dbReference type="RefSeq" id="WP_244186533.1">
    <property type="nucleotide sequence ID" value="NZ_FNDI01000011.1"/>
</dbReference>
<evidence type="ECO:0000313" key="2">
    <source>
        <dbReference type="Proteomes" id="UP000198900"/>
    </source>
</evidence>
<evidence type="ECO:0000313" key="1">
    <source>
        <dbReference type="EMBL" id="SDI02500.1"/>
    </source>
</evidence>
<keyword evidence="2" id="KW-1185">Reference proteome</keyword>
<dbReference type="Proteomes" id="UP000198900">
    <property type="component" value="Unassembled WGS sequence"/>
</dbReference>
<sequence>MGTELKADSWHRYVLYKRDDYMRATVGDEAAKRTAIDAGRKFTLAAYADVWAKDAALVRRVRRFLGNNFHWHDRLARSGSDLEVVQMLQRMVRSHVSAIVVIPENTSLDGNSSTASVKSVASSFWGCVDYEAELDVPLADRYRAQLERMNASALTWPEIKAMMDGMNQEFMHAMVLKDPLGTLPLFAQAGWISRYGLPDLSDFGADDVAGADDVGGGSFTTLGTTQPFEYVPDETGGDVEELAASTLKPGYAAKMLGYSSQQFREMVHRFKAQNGVGPNDDLEWHDNGDVYFNGEYIDNFHDYQN</sequence>
<gene>
    <name evidence="1" type="ORF">SAMN04487926_11119</name>
</gene>
<dbReference type="AlphaFoldDB" id="A0A7Z7B9E4"/>
<name>A0A7Z7B9E4_9BURK</name>
<protein>
    <submittedName>
        <fullName evidence="1">Uncharacterized protein</fullName>
    </submittedName>
</protein>
<reference evidence="1" key="1">
    <citation type="submission" date="2016-10" db="EMBL/GenBank/DDBJ databases">
        <authorList>
            <person name="Varghese N."/>
            <person name="Submissions S."/>
        </authorList>
    </citation>
    <scope>NUCLEOTIDE SEQUENCE [LARGE SCALE GENOMIC DNA]</scope>
    <source>
        <strain evidence="1">YR281</strain>
    </source>
</reference>